<evidence type="ECO:0000313" key="3">
    <source>
        <dbReference type="EMBL" id="ANZ75997.1"/>
    </source>
</evidence>
<dbReference type="InterPro" id="IPR036570">
    <property type="entry name" value="HORMA_dom_sf"/>
</dbReference>
<dbReference type="AlphaFoldDB" id="A0A1B2JDC1"/>
<gene>
    <name evidence="3" type="ORF">ATY40_BA7503194</name>
</gene>
<comment type="similarity">
    <text evidence="1">Belongs to the MAD2 family.</text>
</comment>
<proteinExistence type="inferred from homology"/>
<evidence type="ECO:0000256" key="1">
    <source>
        <dbReference type="ARBA" id="ARBA00010348"/>
    </source>
</evidence>
<organism evidence="3 4">
    <name type="scientific">Komagataella pastoris</name>
    <name type="common">Yeast</name>
    <name type="synonym">Pichia pastoris</name>
    <dbReference type="NCBI Taxonomy" id="4922"/>
    <lineage>
        <taxon>Eukaryota</taxon>
        <taxon>Fungi</taxon>
        <taxon>Dikarya</taxon>
        <taxon>Ascomycota</taxon>
        <taxon>Saccharomycotina</taxon>
        <taxon>Pichiomycetes</taxon>
        <taxon>Pichiales</taxon>
        <taxon>Pichiaceae</taxon>
        <taxon>Komagataella</taxon>
    </lineage>
</organism>
<dbReference type="InterPro" id="IPR003511">
    <property type="entry name" value="HORMA_dom"/>
</dbReference>
<dbReference type="PROSITE" id="PS50815">
    <property type="entry name" value="HORMA"/>
    <property type="match status" value="1"/>
</dbReference>
<dbReference type="OrthoDB" id="10309975at2759"/>
<dbReference type="PANTHER" id="PTHR11842">
    <property type="entry name" value="MITOTIC SPINDLE ASSEMBLY CHECKPOINT PROTEIN MAD2"/>
    <property type="match status" value="1"/>
</dbReference>
<dbReference type="SUPFAM" id="SSF56019">
    <property type="entry name" value="The spindle assembly checkpoint protein mad2"/>
    <property type="match status" value="1"/>
</dbReference>
<dbReference type="Pfam" id="PF02301">
    <property type="entry name" value="HORMA"/>
    <property type="match status" value="1"/>
</dbReference>
<dbReference type="Proteomes" id="UP000094565">
    <property type="component" value="Chromosome 2"/>
</dbReference>
<evidence type="ECO:0000259" key="2">
    <source>
        <dbReference type="PROSITE" id="PS50815"/>
    </source>
</evidence>
<dbReference type="InterPro" id="IPR045091">
    <property type="entry name" value="Mad2-like"/>
</dbReference>
<dbReference type="GO" id="GO:0016035">
    <property type="term" value="C:zeta DNA polymerase complex"/>
    <property type="evidence" value="ECO:0007669"/>
    <property type="project" value="TreeGrafter"/>
</dbReference>
<protein>
    <submittedName>
        <fullName evidence="3">BA75_03194T0</fullName>
    </submittedName>
</protein>
<dbReference type="PANTHER" id="PTHR11842:SF10">
    <property type="entry name" value="MITOTIC SPINDLE ASSEMBLY CHECKPOINT PROTEIN MAD2B"/>
    <property type="match status" value="1"/>
</dbReference>
<name>A0A1B2JDC1_PICPA</name>
<accession>A0A1B2JDC1</accession>
<dbReference type="Gene3D" id="3.30.900.10">
    <property type="entry name" value="HORMA domain"/>
    <property type="match status" value="1"/>
</dbReference>
<evidence type="ECO:0000313" key="4">
    <source>
        <dbReference type="Proteomes" id="UP000094565"/>
    </source>
</evidence>
<sequence>MNFETGTDSKTANASNPPQESELVRLPQIYQMTIDYILIWIELIWYYRGLYPVESFKARQAFYTKVYQNRHPDLQAYLEDLRGDLMDLLQNGQLCKIHLRIFEHNKVIESYTINVVNSPILYESFALEEDVIISNEDYSLAMIFAEFQASLISLISELSGISNHYPVSQTQEDDNYKFKIYISPNAGTNDLYSKLVVNANWKLTSRRPQNSPIHLNRARAVDLGFLNIQTTFSVRS</sequence>
<dbReference type="EMBL" id="CP014585">
    <property type="protein sequence ID" value="ANZ75997.1"/>
    <property type="molecule type" value="Genomic_DNA"/>
</dbReference>
<keyword evidence="4" id="KW-1185">Reference proteome</keyword>
<feature type="domain" description="HORMA" evidence="2">
    <location>
        <begin position="27"/>
        <end position="236"/>
    </location>
</feature>
<reference evidence="3 4" key="1">
    <citation type="submission" date="2016-02" db="EMBL/GenBank/DDBJ databases">
        <title>Comparative genomic and transcriptomic foundation for Pichia pastoris.</title>
        <authorList>
            <person name="Love K.R."/>
            <person name="Shah K.A."/>
            <person name="Whittaker C.A."/>
            <person name="Wu J."/>
            <person name="Bartlett M.C."/>
            <person name="Ma D."/>
            <person name="Leeson R.L."/>
            <person name="Priest M."/>
            <person name="Young S.K."/>
            <person name="Love J.C."/>
        </authorList>
    </citation>
    <scope>NUCLEOTIDE SEQUENCE [LARGE SCALE GENOMIC DNA]</scope>
    <source>
        <strain evidence="3 4">ATCC 28485</strain>
    </source>
</reference>